<dbReference type="SUPFAM" id="SSF56784">
    <property type="entry name" value="HAD-like"/>
    <property type="match status" value="1"/>
</dbReference>
<dbReference type="Gene3D" id="1.10.150.720">
    <property type="entry name" value="Haloacid dehalogenase-like hydrolase"/>
    <property type="match status" value="1"/>
</dbReference>
<dbReference type="InterPro" id="IPR023214">
    <property type="entry name" value="HAD_sf"/>
</dbReference>
<dbReference type="eggNOG" id="COG1011">
    <property type="taxonomic scope" value="Bacteria"/>
</dbReference>
<dbReference type="Pfam" id="PF00702">
    <property type="entry name" value="Hydrolase"/>
    <property type="match status" value="1"/>
</dbReference>
<dbReference type="SFLD" id="SFLDS00003">
    <property type="entry name" value="Haloacid_Dehalogenase"/>
    <property type="match status" value="1"/>
</dbReference>
<sequence length="265" mass="29398">MKSKPTRPVLSQVRAVLFDAVGTLLRAVPSVVSAYTAAANDAGISISEAEVKQRLALAMQRDRSVGYAMDSLPAFLELPATSEPSEFARWQRIVAEVFELSIGQSEPLFRNLWQHFAEAKHWQLMPGAERLLEALLEQRQQGRLSALAIASNFDARLRPLCAALDPLAQFDALLISSELGYPKPDHRFFSEAEKRLKHASSEMLLVGDDFYCDVVGGLLAGYQVVWIAEEDPRVAERIASLPSDLHERLHVASDLSVVYDLLMLP</sequence>
<keyword evidence="1" id="KW-0378">Hydrolase</keyword>
<keyword evidence="2" id="KW-1185">Reference proteome</keyword>
<reference evidence="1 2" key="1">
    <citation type="journal article" date="2009" name="Stand. Genomic Sci.">
        <title>Complete genome sequence of Pirellula staleyi type strain (ATCC 27377).</title>
        <authorList>
            <person name="Clum A."/>
            <person name="Tindall B.J."/>
            <person name="Sikorski J."/>
            <person name="Ivanova N."/>
            <person name="Mavrommatis K."/>
            <person name="Lucas S."/>
            <person name="Glavina del Rio T."/>
            <person name="Nolan M."/>
            <person name="Chen F."/>
            <person name="Tice H."/>
            <person name="Pitluck S."/>
            <person name="Cheng J.F."/>
            <person name="Chertkov O."/>
            <person name="Brettin T."/>
            <person name="Han C."/>
            <person name="Detter J.C."/>
            <person name="Kuske C."/>
            <person name="Bruce D."/>
            <person name="Goodwin L."/>
            <person name="Ovchinikova G."/>
            <person name="Pati A."/>
            <person name="Mikhailova N."/>
            <person name="Chen A."/>
            <person name="Palaniappan K."/>
            <person name="Land M."/>
            <person name="Hauser L."/>
            <person name="Chang Y.J."/>
            <person name="Jeffries C.D."/>
            <person name="Chain P."/>
            <person name="Rohde M."/>
            <person name="Goker M."/>
            <person name="Bristow J."/>
            <person name="Eisen J.A."/>
            <person name="Markowitz V."/>
            <person name="Hugenholtz P."/>
            <person name="Kyrpides N.C."/>
            <person name="Klenk H.P."/>
            <person name="Lapidus A."/>
        </authorList>
    </citation>
    <scope>NUCLEOTIDE SEQUENCE [LARGE SCALE GENOMIC DNA]</scope>
    <source>
        <strain evidence="2">ATCC 27377 / DSM 6068 / ICPB 4128</strain>
    </source>
</reference>
<dbReference type="OrthoDB" id="9809962at2"/>
<dbReference type="HOGENOM" id="CLU_045011_8_0_0"/>
<proteinExistence type="predicted"/>
<dbReference type="KEGG" id="psl:Psta_3562"/>
<dbReference type="EMBL" id="CP001848">
    <property type="protein sequence ID" value="ADB18223.1"/>
    <property type="molecule type" value="Genomic_DNA"/>
</dbReference>
<dbReference type="InterPro" id="IPR044924">
    <property type="entry name" value="HAD-SF_hydro_IA_REG-2-like_cap"/>
</dbReference>
<dbReference type="GO" id="GO:0016787">
    <property type="term" value="F:hydrolase activity"/>
    <property type="evidence" value="ECO:0007669"/>
    <property type="project" value="UniProtKB-KW"/>
</dbReference>
<dbReference type="PRINTS" id="PR00413">
    <property type="entry name" value="HADHALOGNASE"/>
</dbReference>
<gene>
    <name evidence="1" type="ordered locus">Psta_3562</name>
</gene>
<dbReference type="AlphaFoldDB" id="D2QZ31"/>
<protein>
    <submittedName>
        <fullName evidence="1">Haloacid dehalogenase domain protein hydrolase</fullName>
    </submittedName>
</protein>
<dbReference type="InterPro" id="IPR006439">
    <property type="entry name" value="HAD-SF_hydro_IA"/>
</dbReference>
<evidence type="ECO:0000313" key="1">
    <source>
        <dbReference type="EMBL" id="ADB18223.1"/>
    </source>
</evidence>
<dbReference type="InterPro" id="IPR036412">
    <property type="entry name" value="HAD-like_sf"/>
</dbReference>
<dbReference type="Gene3D" id="3.40.50.1000">
    <property type="entry name" value="HAD superfamily/HAD-like"/>
    <property type="match status" value="1"/>
</dbReference>
<accession>D2QZ31</accession>
<evidence type="ECO:0000313" key="2">
    <source>
        <dbReference type="Proteomes" id="UP000001887"/>
    </source>
</evidence>
<name>D2QZ31_PIRSD</name>
<dbReference type="STRING" id="530564.Psta_3562"/>
<dbReference type="PANTHER" id="PTHR46649">
    <property type="match status" value="1"/>
</dbReference>
<dbReference type="SFLD" id="SFLDG01129">
    <property type="entry name" value="C1.5:_HAD__Beta-PGM__Phosphata"/>
    <property type="match status" value="1"/>
</dbReference>
<dbReference type="Proteomes" id="UP000001887">
    <property type="component" value="Chromosome"/>
</dbReference>
<organism evidence="1 2">
    <name type="scientific">Pirellula staleyi (strain ATCC 27377 / DSM 6068 / ICPB 4128)</name>
    <name type="common">Pirella staleyi</name>
    <dbReference type="NCBI Taxonomy" id="530564"/>
    <lineage>
        <taxon>Bacteria</taxon>
        <taxon>Pseudomonadati</taxon>
        <taxon>Planctomycetota</taxon>
        <taxon>Planctomycetia</taxon>
        <taxon>Pirellulales</taxon>
        <taxon>Pirellulaceae</taxon>
        <taxon>Pirellula</taxon>
    </lineage>
</organism>
<dbReference type="PANTHER" id="PTHR46649:SF4">
    <property type="entry name" value="HALOACID DEHALOGENASE-LIKE HYDROLASE (HAD) SUPERFAMILY PROTEIN"/>
    <property type="match status" value="1"/>
</dbReference>